<dbReference type="Gene3D" id="2.120.10.80">
    <property type="entry name" value="Kelch-type beta propeller"/>
    <property type="match status" value="2"/>
</dbReference>
<evidence type="ECO:0000256" key="2">
    <source>
        <dbReference type="ARBA" id="ARBA00022737"/>
    </source>
</evidence>
<evidence type="ECO:0000256" key="1">
    <source>
        <dbReference type="ARBA" id="ARBA00022441"/>
    </source>
</evidence>
<evidence type="ECO:0000256" key="3">
    <source>
        <dbReference type="SAM" id="MobiDB-lite"/>
    </source>
</evidence>
<keyword evidence="7" id="KW-1185">Reference proteome</keyword>
<keyword evidence="4" id="KW-0732">Signal</keyword>
<gene>
    <name evidence="6" type="ORF">AMQ84_29395</name>
</gene>
<dbReference type="PATRIC" id="fig|483937.3.peg.3373"/>
<dbReference type="InterPro" id="IPR006652">
    <property type="entry name" value="Kelch_1"/>
</dbReference>
<dbReference type="Proteomes" id="UP000070475">
    <property type="component" value="Unassembled WGS sequence"/>
</dbReference>
<organism evidence="6 7">
    <name type="scientific">Paenibacillus riograndensis</name>
    <dbReference type="NCBI Taxonomy" id="483937"/>
    <lineage>
        <taxon>Bacteria</taxon>
        <taxon>Bacillati</taxon>
        <taxon>Bacillota</taxon>
        <taxon>Bacilli</taxon>
        <taxon>Bacillales</taxon>
        <taxon>Paenibacillaceae</taxon>
        <taxon>Paenibacillus</taxon>
        <taxon>Paenibacillus sonchi group</taxon>
    </lineage>
</organism>
<reference evidence="6 7" key="1">
    <citation type="submission" date="2015-08" db="EMBL/GenBank/DDBJ databases">
        <title>Genomes of Paenibacillus riograndensis.</title>
        <authorList>
            <person name="Sant'Anna F.H."/>
            <person name="Souza R."/>
            <person name="Ambrosini A."/>
            <person name="Bach E."/>
            <person name="Fernandes G."/>
            <person name="Balsanelli E."/>
            <person name="Baura V.A."/>
            <person name="Pedrosa F.O."/>
            <person name="Souza E.M."/>
            <person name="Passaglia L."/>
        </authorList>
    </citation>
    <scope>NUCLEOTIDE SEQUENCE [LARGE SCALE GENOMIC DNA]</scope>
    <source>
        <strain evidence="6 7">CAS34</strain>
    </source>
</reference>
<feature type="signal peptide" evidence="4">
    <location>
        <begin position="1"/>
        <end position="24"/>
    </location>
</feature>
<dbReference type="Pfam" id="PF24981">
    <property type="entry name" value="Beta-prop_ATRN-LZTR1"/>
    <property type="match status" value="1"/>
</dbReference>
<feature type="chain" id="PRO_5007454107" description="Attractin/MKLN-like beta-propeller domain-containing protein" evidence="4">
    <location>
        <begin position="25"/>
        <end position="421"/>
    </location>
</feature>
<dbReference type="SMART" id="SM00612">
    <property type="entry name" value="Kelch"/>
    <property type="match status" value="5"/>
</dbReference>
<evidence type="ECO:0000313" key="7">
    <source>
        <dbReference type="Proteomes" id="UP000070475"/>
    </source>
</evidence>
<dbReference type="InterPro" id="IPR056737">
    <property type="entry name" value="Beta-prop_ATRN-MKLN-like"/>
</dbReference>
<feature type="region of interest" description="Disordered" evidence="3">
    <location>
        <begin position="309"/>
        <end position="343"/>
    </location>
</feature>
<dbReference type="PANTHER" id="PTHR46260">
    <property type="entry name" value="RING-TYPE DOMAIN-CONTAINING PROTEIN"/>
    <property type="match status" value="1"/>
</dbReference>
<protein>
    <recommendedName>
        <fullName evidence="5">Attractin/MKLN-like beta-propeller domain-containing protein</fullName>
    </recommendedName>
</protein>
<dbReference type="InterPro" id="IPR051746">
    <property type="entry name" value="Kelch_domain_containing_8"/>
</dbReference>
<name>A0A132TIF0_9BACL</name>
<dbReference type="SUPFAM" id="SSF50965">
    <property type="entry name" value="Galactose oxidase, central domain"/>
    <property type="match status" value="1"/>
</dbReference>
<proteinExistence type="predicted"/>
<feature type="domain" description="Attractin/MKLN-like beta-propeller" evidence="5">
    <location>
        <begin position="51"/>
        <end position="298"/>
    </location>
</feature>
<dbReference type="EMBL" id="LIRB01000147">
    <property type="protein sequence ID" value="KWX71125.1"/>
    <property type="molecule type" value="Genomic_DNA"/>
</dbReference>
<comment type="caution">
    <text evidence="6">The sequence shown here is derived from an EMBL/GenBank/DDBJ whole genome shotgun (WGS) entry which is preliminary data.</text>
</comment>
<dbReference type="SUPFAM" id="SSF117281">
    <property type="entry name" value="Kelch motif"/>
    <property type="match status" value="1"/>
</dbReference>
<accession>A0A132TIF0</accession>
<keyword evidence="2" id="KW-0677">Repeat</keyword>
<feature type="compositionally biased region" description="Pro residues" evidence="3">
    <location>
        <begin position="325"/>
        <end position="339"/>
    </location>
</feature>
<dbReference type="PANTHER" id="PTHR46260:SF3">
    <property type="entry name" value="RING-TYPE DOMAIN-CONTAINING PROTEIN"/>
    <property type="match status" value="1"/>
</dbReference>
<dbReference type="InterPro" id="IPR015915">
    <property type="entry name" value="Kelch-typ_b-propeller"/>
</dbReference>
<keyword evidence="1" id="KW-0880">Kelch repeat</keyword>
<evidence type="ECO:0000259" key="5">
    <source>
        <dbReference type="Pfam" id="PF24981"/>
    </source>
</evidence>
<evidence type="ECO:0000313" key="6">
    <source>
        <dbReference type="EMBL" id="KWX71125.1"/>
    </source>
</evidence>
<evidence type="ECO:0000256" key="4">
    <source>
        <dbReference type="SAM" id="SignalP"/>
    </source>
</evidence>
<sequence length="421" mass="45677">MKRYLALVTLMIFMIGIFSSQTFAANEAWQYQEDMPFSRVGAGVVELNGKVYFIGGYSDKALNNVEVYDSENKTWNSKKSMPTARSFFATEVVNGKIYVIGGTLGNPVTLASDYSDKVEIYDPASDSWTVGSSASIQRGVGASANLNGKIYYIGGLNKTSEGLGIVEEYNTITNKWSTKTSIPTPVHAAGAVMNNGKIYVFDGGYSSNTYNKVQVYDPATDTWSSKSSAPTSRDTVSAINYQDKIYVIGGYSAPALSTVEIYNPTNDTWETSASLNTGRWGFGSVVLNDSLYVFGGSTKTVEKISIVPEPTSTPTITPGATPTATPEPTPTVTPSPTPEQPTGDRAILVVTMNTGLEKEFDLSMDEVNAFIAWYENKQSGTGTASYAINKHDNNKGPFTSRKDYIIFDKILTFSVDEYSAK</sequence>
<feature type="compositionally biased region" description="Low complexity" evidence="3">
    <location>
        <begin position="310"/>
        <end position="324"/>
    </location>
</feature>
<dbReference type="InterPro" id="IPR011043">
    <property type="entry name" value="Gal_Oxase/kelch_b-propeller"/>
</dbReference>
<dbReference type="AlphaFoldDB" id="A0A132TIF0"/>